<keyword evidence="1" id="KW-0472">Membrane</keyword>
<comment type="caution">
    <text evidence="2">The sequence shown here is derived from an EMBL/GenBank/DDBJ whole genome shotgun (WGS) entry which is preliminary data.</text>
</comment>
<evidence type="ECO:0000313" key="3">
    <source>
        <dbReference type="Proteomes" id="UP000034320"/>
    </source>
</evidence>
<dbReference type="AlphaFoldDB" id="A0A0G0ZG81"/>
<gene>
    <name evidence="2" type="ORF">UV09_C0003G0024</name>
</gene>
<protein>
    <recommendedName>
        <fullName evidence="4">Type 4 fimbrial biogenesis protein PilX N-terminal domain-containing protein</fullName>
    </recommendedName>
</protein>
<name>A0A0G0ZG81_9BACT</name>
<organism evidence="2 3">
    <name type="scientific">Candidatus Gottesmanbacteria bacterium GW2011_GWA2_42_18</name>
    <dbReference type="NCBI Taxonomy" id="1618442"/>
    <lineage>
        <taxon>Bacteria</taxon>
        <taxon>Candidatus Gottesmaniibacteriota</taxon>
    </lineage>
</organism>
<dbReference type="Proteomes" id="UP000034320">
    <property type="component" value="Unassembled WGS sequence"/>
</dbReference>
<evidence type="ECO:0000313" key="2">
    <source>
        <dbReference type="EMBL" id="KKS47679.1"/>
    </source>
</evidence>
<evidence type="ECO:0008006" key="4">
    <source>
        <dbReference type="Google" id="ProtNLM"/>
    </source>
</evidence>
<accession>A0A0G0ZG81</accession>
<keyword evidence="1" id="KW-0812">Transmembrane</keyword>
<proteinExistence type="predicted"/>
<evidence type="ECO:0000256" key="1">
    <source>
        <dbReference type="SAM" id="Phobius"/>
    </source>
</evidence>
<sequence>MKKNNSGGFALVILMFLMVLAVTVITAAVSLMILGSASSTLLISGDSAKSIADSCIENAIIRLIRNPAYSGESLDINEGNCQITVTGLTDKTVSAQANYGNKKKRVEVNLNLNNNIISLISWKDVP</sequence>
<reference evidence="2 3" key="1">
    <citation type="journal article" date="2015" name="Nature">
        <title>rRNA introns, odd ribosomes, and small enigmatic genomes across a large radiation of phyla.</title>
        <authorList>
            <person name="Brown C.T."/>
            <person name="Hug L.A."/>
            <person name="Thomas B.C."/>
            <person name="Sharon I."/>
            <person name="Castelle C.J."/>
            <person name="Singh A."/>
            <person name="Wilkins M.J."/>
            <person name="Williams K.H."/>
            <person name="Banfield J.F."/>
        </authorList>
    </citation>
    <scope>NUCLEOTIDE SEQUENCE [LARGE SCALE GENOMIC DNA]</scope>
</reference>
<feature type="transmembrane region" description="Helical" evidence="1">
    <location>
        <begin position="12"/>
        <end position="34"/>
    </location>
</feature>
<dbReference type="EMBL" id="LCDD01000003">
    <property type="protein sequence ID" value="KKS47679.1"/>
    <property type="molecule type" value="Genomic_DNA"/>
</dbReference>
<keyword evidence="1" id="KW-1133">Transmembrane helix</keyword>